<accession>A0A562PMW4</accession>
<name>A0A562PMW4_9PSED</name>
<gene>
    <name evidence="1" type="ORF">IQ22_04630</name>
</gene>
<protein>
    <recommendedName>
        <fullName evidence="3">N-acetyltransferase domain-containing protein</fullName>
    </recommendedName>
</protein>
<evidence type="ECO:0008006" key="3">
    <source>
        <dbReference type="Google" id="ProtNLM"/>
    </source>
</evidence>
<dbReference type="EMBL" id="VLKY01000038">
    <property type="protein sequence ID" value="TWI45540.1"/>
    <property type="molecule type" value="Genomic_DNA"/>
</dbReference>
<sequence>MSGSRSSNLKYQVYRSTALTMAKEFILDNPSDLLAEGIEPARIRFEPITQEALNQSYLWISEAQLYPWEDVPSWKKRDTRHFDLALWYDHELCGLCYATPRASTLTIKIVLLEGKPDGTHPLKGQVAGLALINVTRYGRMLGLSEIEIQDPDPGAIDWYKELGFELDDEQRLVISIVEA</sequence>
<comment type="caution">
    <text evidence="1">The sequence shown here is derived from an EMBL/GenBank/DDBJ whole genome shotgun (WGS) entry which is preliminary data.</text>
</comment>
<organism evidence="1 2">
    <name type="scientific">Pseudomonas duriflava</name>
    <dbReference type="NCBI Taxonomy" id="459528"/>
    <lineage>
        <taxon>Bacteria</taxon>
        <taxon>Pseudomonadati</taxon>
        <taxon>Pseudomonadota</taxon>
        <taxon>Gammaproteobacteria</taxon>
        <taxon>Pseudomonadales</taxon>
        <taxon>Pseudomonadaceae</taxon>
        <taxon>Pseudomonas</taxon>
    </lineage>
</organism>
<reference evidence="1 2" key="1">
    <citation type="journal article" date="2015" name="Stand. Genomic Sci.">
        <title>Genomic Encyclopedia of Bacterial and Archaeal Type Strains, Phase III: the genomes of soil and plant-associated and newly described type strains.</title>
        <authorList>
            <person name="Whitman W.B."/>
            <person name="Woyke T."/>
            <person name="Klenk H.P."/>
            <person name="Zhou Y."/>
            <person name="Lilburn T.G."/>
            <person name="Beck B.J."/>
            <person name="De Vos P."/>
            <person name="Vandamme P."/>
            <person name="Eisen J.A."/>
            <person name="Garrity G."/>
            <person name="Hugenholtz P."/>
            <person name="Kyrpides N.C."/>
        </authorList>
    </citation>
    <scope>NUCLEOTIDE SEQUENCE [LARGE SCALE GENOMIC DNA]</scope>
    <source>
        <strain evidence="1 2">CGMCC 1.6858</strain>
    </source>
</reference>
<dbReference type="Proteomes" id="UP000316905">
    <property type="component" value="Unassembled WGS sequence"/>
</dbReference>
<dbReference type="RefSeq" id="WP_145146049.1">
    <property type="nucleotide sequence ID" value="NZ_VLKY01000038.1"/>
</dbReference>
<dbReference type="AlphaFoldDB" id="A0A562PMW4"/>
<dbReference type="OrthoDB" id="6914428at2"/>
<keyword evidence="2" id="KW-1185">Reference proteome</keyword>
<proteinExistence type="predicted"/>
<evidence type="ECO:0000313" key="2">
    <source>
        <dbReference type="Proteomes" id="UP000316905"/>
    </source>
</evidence>
<evidence type="ECO:0000313" key="1">
    <source>
        <dbReference type="EMBL" id="TWI45540.1"/>
    </source>
</evidence>